<feature type="region of interest" description="Disordered" evidence="1">
    <location>
        <begin position="81"/>
        <end position="107"/>
    </location>
</feature>
<accession>A0ABQ4SSB3</accession>
<dbReference type="Gene3D" id="1.10.260.40">
    <property type="entry name" value="lambda repressor-like DNA-binding domains"/>
    <property type="match status" value="1"/>
</dbReference>
<dbReference type="InterPro" id="IPR010982">
    <property type="entry name" value="Lambda_DNA-bd_dom_sf"/>
</dbReference>
<protein>
    <recommendedName>
        <fullName evidence="4">XRE family transcriptional regulator</fullName>
    </recommendedName>
</protein>
<dbReference type="RefSeq" id="WP_238274651.1">
    <property type="nucleotide sequence ID" value="NZ_BPQR01000021.1"/>
</dbReference>
<reference evidence="2" key="1">
    <citation type="journal article" date="2021" name="Front. Microbiol.">
        <title>Comprehensive Comparative Genomics and Phenotyping of Methylobacterium Species.</title>
        <authorList>
            <person name="Alessa O."/>
            <person name="Ogura Y."/>
            <person name="Fujitani Y."/>
            <person name="Takami H."/>
            <person name="Hayashi T."/>
            <person name="Sahin N."/>
            <person name="Tani A."/>
        </authorList>
    </citation>
    <scope>NUCLEOTIDE SEQUENCE</scope>
    <source>
        <strain evidence="2">LMG 23639</strain>
    </source>
</reference>
<comment type="caution">
    <text evidence="2">The sequence shown here is derived from an EMBL/GenBank/DDBJ whole genome shotgun (WGS) entry which is preliminary data.</text>
</comment>
<name>A0ABQ4SSB3_9HYPH</name>
<keyword evidence="3" id="KW-1185">Reference proteome</keyword>
<evidence type="ECO:0000313" key="2">
    <source>
        <dbReference type="EMBL" id="GJE05992.1"/>
    </source>
</evidence>
<sequence length="107" mass="10582">MVGSDESGAGQANAAGLSPSQARGARGLLGWSTAELAARTGLGEDEIGAFEAGTTETPAGRVEVLRSAFMNAGIRFTGGSAPGVALDGTAAGDEGTRLGDLTTENDR</sequence>
<reference evidence="2" key="2">
    <citation type="submission" date="2021-08" db="EMBL/GenBank/DDBJ databases">
        <authorList>
            <person name="Tani A."/>
            <person name="Ola A."/>
            <person name="Ogura Y."/>
            <person name="Katsura K."/>
            <person name="Hayashi T."/>
        </authorList>
    </citation>
    <scope>NUCLEOTIDE SEQUENCE</scope>
    <source>
        <strain evidence="2">LMG 23639</strain>
    </source>
</reference>
<gene>
    <name evidence="2" type="ORF">AOPFMNJM_1298</name>
</gene>
<proteinExistence type="predicted"/>
<evidence type="ECO:0000313" key="3">
    <source>
        <dbReference type="Proteomes" id="UP001055102"/>
    </source>
</evidence>
<organism evidence="2 3">
    <name type="scientific">Methylobacterium jeotgali</name>
    <dbReference type="NCBI Taxonomy" id="381630"/>
    <lineage>
        <taxon>Bacteria</taxon>
        <taxon>Pseudomonadati</taxon>
        <taxon>Pseudomonadota</taxon>
        <taxon>Alphaproteobacteria</taxon>
        <taxon>Hyphomicrobiales</taxon>
        <taxon>Methylobacteriaceae</taxon>
        <taxon>Methylobacterium</taxon>
    </lineage>
</organism>
<evidence type="ECO:0008006" key="4">
    <source>
        <dbReference type="Google" id="ProtNLM"/>
    </source>
</evidence>
<dbReference type="EMBL" id="BPQR01000021">
    <property type="protein sequence ID" value="GJE05992.1"/>
    <property type="molecule type" value="Genomic_DNA"/>
</dbReference>
<feature type="region of interest" description="Disordered" evidence="1">
    <location>
        <begin position="1"/>
        <end position="23"/>
    </location>
</feature>
<evidence type="ECO:0000256" key="1">
    <source>
        <dbReference type="SAM" id="MobiDB-lite"/>
    </source>
</evidence>
<dbReference type="Proteomes" id="UP001055102">
    <property type="component" value="Unassembled WGS sequence"/>
</dbReference>